<dbReference type="EMBL" id="JBEPMJ010000088">
    <property type="protein sequence ID" value="MET3752657.1"/>
    <property type="molecule type" value="Genomic_DNA"/>
</dbReference>
<accession>A0ABV2MAX9</accession>
<keyword evidence="1" id="KW-1133">Transmembrane helix</keyword>
<keyword evidence="1" id="KW-0812">Transmembrane</keyword>
<sequence length="103" mass="12501">MNKKDILTYNQKNPPRDEREVFIESQIFSRGNIGFLLTLILIFLFKVIKGYEYEDLVAIFWGYLAALHYYKYQYYPSKKTLFITCITIILFILFLTMYLIKMW</sequence>
<proteinExistence type="predicted"/>
<feature type="transmembrane region" description="Helical" evidence="1">
    <location>
        <begin position="81"/>
        <end position="100"/>
    </location>
</feature>
<feature type="transmembrane region" description="Helical" evidence="1">
    <location>
        <begin position="27"/>
        <end position="45"/>
    </location>
</feature>
<evidence type="ECO:0000313" key="2">
    <source>
        <dbReference type="EMBL" id="MET3752657.1"/>
    </source>
</evidence>
<keyword evidence="1" id="KW-0472">Membrane</keyword>
<protein>
    <submittedName>
        <fullName evidence="2">Uncharacterized protein</fullName>
    </submittedName>
</protein>
<name>A0ABV2MAX9_9FIRM</name>
<dbReference type="Proteomes" id="UP001549106">
    <property type="component" value="Unassembled WGS sequence"/>
</dbReference>
<gene>
    <name evidence="2" type="ORF">ABID24_003932</name>
</gene>
<organism evidence="2 3">
    <name type="scientific">Blautia caecimuris</name>
    <dbReference type="NCBI Taxonomy" id="1796615"/>
    <lineage>
        <taxon>Bacteria</taxon>
        <taxon>Bacillati</taxon>
        <taxon>Bacillota</taxon>
        <taxon>Clostridia</taxon>
        <taxon>Lachnospirales</taxon>
        <taxon>Lachnospiraceae</taxon>
        <taxon>Blautia</taxon>
    </lineage>
</organism>
<dbReference type="Pfam" id="PF20040">
    <property type="entry name" value="DUF6442"/>
    <property type="match status" value="1"/>
</dbReference>
<dbReference type="RefSeq" id="WP_257465854.1">
    <property type="nucleotide sequence ID" value="NZ_JANJZT010000089.1"/>
</dbReference>
<comment type="caution">
    <text evidence="2">The sequence shown here is derived from an EMBL/GenBank/DDBJ whole genome shotgun (WGS) entry which is preliminary data.</text>
</comment>
<evidence type="ECO:0000256" key="1">
    <source>
        <dbReference type="SAM" id="Phobius"/>
    </source>
</evidence>
<dbReference type="InterPro" id="IPR045620">
    <property type="entry name" value="DUF6442"/>
</dbReference>
<reference evidence="2 3" key="1">
    <citation type="submission" date="2024-06" db="EMBL/GenBank/DDBJ databases">
        <title>Genomic Encyclopedia of Type Strains, Phase IV (KMG-IV): sequencing the most valuable type-strain genomes for metagenomic binning, comparative biology and taxonomic classification.</title>
        <authorList>
            <person name="Goeker M."/>
        </authorList>
    </citation>
    <scope>NUCLEOTIDE SEQUENCE [LARGE SCALE GENOMIC DNA]</scope>
    <source>
        <strain evidence="2 3">DSM 29492</strain>
    </source>
</reference>
<evidence type="ECO:0000313" key="3">
    <source>
        <dbReference type="Proteomes" id="UP001549106"/>
    </source>
</evidence>
<keyword evidence="3" id="KW-1185">Reference proteome</keyword>